<evidence type="ECO:0000313" key="1">
    <source>
        <dbReference type="EMBL" id="OGY12320.1"/>
    </source>
</evidence>
<proteinExistence type="predicted"/>
<accession>A0A1G1VA48</accession>
<name>A0A1G1VA48_9BACT</name>
<organism evidence="1 2">
    <name type="scientific">Candidatus Blackburnbacteria bacterium RIFCSPHIGHO2_02_FULL_44_20</name>
    <dbReference type="NCBI Taxonomy" id="1797516"/>
    <lineage>
        <taxon>Bacteria</taxon>
        <taxon>Candidatus Blackburniibacteriota</taxon>
    </lineage>
</organism>
<dbReference type="Proteomes" id="UP000178319">
    <property type="component" value="Unassembled WGS sequence"/>
</dbReference>
<protein>
    <submittedName>
        <fullName evidence="1">Uncharacterized protein</fullName>
    </submittedName>
</protein>
<reference evidence="1 2" key="1">
    <citation type="journal article" date="2016" name="Nat. Commun.">
        <title>Thousands of microbial genomes shed light on interconnected biogeochemical processes in an aquifer system.</title>
        <authorList>
            <person name="Anantharaman K."/>
            <person name="Brown C.T."/>
            <person name="Hug L.A."/>
            <person name="Sharon I."/>
            <person name="Castelle C.J."/>
            <person name="Probst A.J."/>
            <person name="Thomas B.C."/>
            <person name="Singh A."/>
            <person name="Wilkins M.J."/>
            <person name="Karaoz U."/>
            <person name="Brodie E.L."/>
            <person name="Williams K.H."/>
            <person name="Hubbard S.S."/>
            <person name="Banfield J.F."/>
        </authorList>
    </citation>
    <scope>NUCLEOTIDE SEQUENCE [LARGE SCALE GENOMIC DNA]</scope>
</reference>
<dbReference type="STRING" id="1797516.A3D26_00045"/>
<dbReference type="AlphaFoldDB" id="A0A1G1VA48"/>
<dbReference type="EMBL" id="MHBZ01000002">
    <property type="protein sequence ID" value="OGY12320.1"/>
    <property type="molecule type" value="Genomic_DNA"/>
</dbReference>
<gene>
    <name evidence="1" type="ORF">A3D26_00045</name>
</gene>
<sequence length="66" mass="7121">MTIPERGLEQQGPTLQDCIGYYYRVAATVAAQKQELQRAEAGALVALQEAHRGVTGNFSGREKGSV</sequence>
<comment type="caution">
    <text evidence="1">The sequence shown here is derived from an EMBL/GenBank/DDBJ whole genome shotgun (WGS) entry which is preliminary data.</text>
</comment>
<evidence type="ECO:0000313" key="2">
    <source>
        <dbReference type="Proteomes" id="UP000178319"/>
    </source>
</evidence>